<evidence type="ECO:0000313" key="3">
    <source>
        <dbReference type="EMBL" id="EJG06018.1"/>
    </source>
</evidence>
<protein>
    <submittedName>
        <fullName evidence="3">Glycosyl transferase group 1</fullName>
    </submittedName>
</protein>
<accession>J1AMH5</accession>
<evidence type="ECO:0000313" key="4">
    <source>
        <dbReference type="Proteomes" id="UP000005095"/>
    </source>
</evidence>
<dbReference type="PANTHER" id="PTHR45947:SF3">
    <property type="entry name" value="SULFOQUINOVOSYL TRANSFERASE SQD2"/>
    <property type="match status" value="1"/>
</dbReference>
<reference evidence="3 4" key="1">
    <citation type="submission" date="2011-08" db="EMBL/GenBank/DDBJ databases">
        <title>The complete genome of Methanofollis liminatans DSM 4140.</title>
        <authorList>
            <consortium name="US DOE Joint Genome Institute (JGI-PGF)"/>
            <person name="Lucas S."/>
            <person name="Han J."/>
            <person name="Lapidus A."/>
            <person name="Bruce D."/>
            <person name="Goodwin L."/>
            <person name="Pitluck S."/>
            <person name="Peters L."/>
            <person name="Kyrpides N."/>
            <person name="Mavromatis K."/>
            <person name="Ivanova N."/>
            <person name="Mikhailova N."/>
            <person name="Lu M."/>
            <person name="Detter J.C."/>
            <person name="Tapia R."/>
            <person name="Han C."/>
            <person name="Land M."/>
            <person name="Hauser L."/>
            <person name="Markowitz V."/>
            <person name="Cheng J.-F."/>
            <person name="Hugenholtz P."/>
            <person name="Woyke T."/>
            <person name="Wu D."/>
            <person name="Spring S."/>
            <person name="Schuler E."/>
            <person name="Brambilla E."/>
            <person name="Klenk H.-P."/>
            <person name="Eisen J.A."/>
        </authorList>
    </citation>
    <scope>NUCLEOTIDE SEQUENCE [LARGE SCALE GENOMIC DNA]</scope>
    <source>
        <strain evidence="3 4">DSM 4140</strain>
    </source>
</reference>
<dbReference type="InterPro" id="IPR050194">
    <property type="entry name" value="Glycosyltransferase_grp1"/>
</dbReference>
<dbReference type="EMBL" id="CM001555">
    <property type="protein sequence ID" value="EJG06018.1"/>
    <property type="molecule type" value="Genomic_DNA"/>
</dbReference>
<organism evidence="3 4">
    <name type="scientific">Methanofollis liminatans DSM 4140</name>
    <dbReference type="NCBI Taxonomy" id="28892"/>
    <lineage>
        <taxon>Archaea</taxon>
        <taxon>Methanobacteriati</taxon>
        <taxon>Methanobacteriota</taxon>
        <taxon>Stenosarchaea group</taxon>
        <taxon>Methanomicrobia</taxon>
        <taxon>Methanomicrobiales</taxon>
        <taxon>Methanomicrobiaceae</taxon>
        <taxon>Methanofollis</taxon>
    </lineage>
</organism>
<feature type="domain" description="Glycosyl transferase family 1" evidence="1">
    <location>
        <begin position="189"/>
        <end position="344"/>
    </location>
</feature>
<evidence type="ECO:0000259" key="2">
    <source>
        <dbReference type="Pfam" id="PF13439"/>
    </source>
</evidence>
<dbReference type="Pfam" id="PF00534">
    <property type="entry name" value="Glycos_transf_1"/>
    <property type="match status" value="1"/>
</dbReference>
<evidence type="ECO:0000259" key="1">
    <source>
        <dbReference type="Pfam" id="PF00534"/>
    </source>
</evidence>
<dbReference type="HOGENOM" id="CLU_009583_2_1_2"/>
<name>J1AMH5_9EURY</name>
<sequence>MEILRVASDLYPYITGGNAIHAHEMSAMQAEMGHRVTVFTLPPRQMTAPEPAEGYVRVEYPVSFRVLGNSFNPRLLVELMRGRNHYDIIHAHSHLYLSTNFCAAVKKFGSAPLIITNHGIMSSSAPEWVNNGYMRTLGRATLNAADRIICYTPLEKQRFVDEFGIDQDKIELIPNGIDPGMFSPAPHPAGDERTVLFVGRLVPGKGAHFLIEAAHILRERYPDLKFVLVGDGPGKPEIENLIARYGLQESVSLRDFSRYDEMPEIYRRSSIFVLPSLYEGVPRTMLEAMSCGLPVIISDFPHLKDIVQNAGLMFPKGDVRALVDAVATVLEDENMARDFGRNGRYKVINNYSWRKTVELTCKLYEDTLESINLRRRRKLPGIFGYHVPEHE</sequence>
<dbReference type="AlphaFoldDB" id="J1AMH5"/>
<dbReference type="InterPro" id="IPR001296">
    <property type="entry name" value="Glyco_trans_1"/>
</dbReference>
<keyword evidence="4" id="KW-1185">Reference proteome</keyword>
<dbReference type="Gene3D" id="3.40.50.2000">
    <property type="entry name" value="Glycogen Phosphorylase B"/>
    <property type="match status" value="2"/>
</dbReference>
<feature type="domain" description="Glycosyltransferase subfamily 4-like N-terminal" evidence="2">
    <location>
        <begin position="16"/>
        <end position="179"/>
    </location>
</feature>
<proteinExistence type="predicted"/>
<dbReference type="GO" id="GO:0016757">
    <property type="term" value="F:glycosyltransferase activity"/>
    <property type="evidence" value="ECO:0007669"/>
    <property type="project" value="InterPro"/>
</dbReference>
<dbReference type="PANTHER" id="PTHR45947">
    <property type="entry name" value="SULFOQUINOVOSYL TRANSFERASE SQD2"/>
    <property type="match status" value="1"/>
</dbReference>
<dbReference type="InterPro" id="IPR028098">
    <property type="entry name" value="Glyco_trans_4-like_N"/>
</dbReference>
<dbReference type="Proteomes" id="UP000005095">
    <property type="component" value="Chromosome"/>
</dbReference>
<keyword evidence="3" id="KW-0808">Transferase</keyword>
<dbReference type="Pfam" id="PF13439">
    <property type="entry name" value="Glyco_transf_4"/>
    <property type="match status" value="1"/>
</dbReference>
<dbReference type="CDD" id="cd03801">
    <property type="entry name" value="GT4_PimA-like"/>
    <property type="match status" value="1"/>
</dbReference>
<gene>
    <name evidence="3" type="ORF">Metli_0040</name>
</gene>
<dbReference type="STRING" id="28892.Metli_0040"/>
<dbReference type="RefSeq" id="WP_004037018.1">
    <property type="nucleotide sequence ID" value="NZ_CM001555.1"/>
</dbReference>
<dbReference type="SUPFAM" id="SSF53756">
    <property type="entry name" value="UDP-Glycosyltransferase/glycogen phosphorylase"/>
    <property type="match status" value="1"/>
</dbReference>